<comment type="catalytic activity">
    <reaction evidence="8">
        <text>L-threonyl-[protein] + ATP = O-phospho-L-threonyl-[protein] + ADP + H(+)</text>
        <dbReference type="Rhea" id="RHEA:46608"/>
        <dbReference type="Rhea" id="RHEA-COMP:11060"/>
        <dbReference type="Rhea" id="RHEA-COMP:11605"/>
        <dbReference type="ChEBI" id="CHEBI:15378"/>
        <dbReference type="ChEBI" id="CHEBI:30013"/>
        <dbReference type="ChEBI" id="CHEBI:30616"/>
        <dbReference type="ChEBI" id="CHEBI:61977"/>
        <dbReference type="ChEBI" id="CHEBI:456216"/>
        <dbReference type="EC" id="2.7.11.1"/>
    </reaction>
</comment>
<dbReference type="PROSITE" id="PS51178">
    <property type="entry name" value="PASTA"/>
    <property type="match status" value="1"/>
</dbReference>
<dbReference type="PANTHER" id="PTHR43289">
    <property type="entry name" value="MITOGEN-ACTIVATED PROTEIN KINASE KINASE KINASE 20-RELATED"/>
    <property type="match status" value="1"/>
</dbReference>
<dbReference type="InterPro" id="IPR000719">
    <property type="entry name" value="Prot_kinase_dom"/>
</dbReference>
<dbReference type="GO" id="GO:0004674">
    <property type="term" value="F:protein serine/threonine kinase activity"/>
    <property type="evidence" value="ECO:0007669"/>
    <property type="project" value="UniProtKB-KW"/>
</dbReference>
<dbReference type="InterPro" id="IPR005543">
    <property type="entry name" value="PASTA_dom"/>
</dbReference>
<evidence type="ECO:0000259" key="12">
    <source>
        <dbReference type="PROSITE" id="PS50011"/>
    </source>
</evidence>
<evidence type="ECO:0000256" key="5">
    <source>
        <dbReference type="ARBA" id="ARBA00022741"/>
    </source>
</evidence>
<evidence type="ECO:0000256" key="7">
    <source>
        <dbReference type="ARBA" id="ARBA00022840"/>
    </source>
</evidence>
<proteinExistence type="predicted"/>
<dbReference type="InterPro" id="IPR017441">
    <property type="entry name" value="Protein_kinase_ATP_BS"/>
</dbReference>
<dbReference type="EC" id="2.7.11.1" evidence="1"/>
<keyword evidence="4" id="KW-0677">Repeat</keyword>
<dbReference type="Pfam" id="PF00069">
    <property type="entry name" value="Pkinase"/>
    <property type="match status" value="1"/>
</dbReference>
<evidence type="ECO:0000256" key="1">
    <source>
        <dbReference type="ARBA" id="ARBA00012513"/>
    </source>
</evidence>
<feature type="compositionally biased region" description="Low complexity" evidence="11">
    <location>
        <begin position="290"/>
        <end position="309"/>
    </location>
</feature>
<dbReference type="Proteomes" id="UP000293865">
    <property type="component" value="Unassembled WGS sequence"/>
</dbReference>
<keyword evidence="7 10" id="KW-0067">ATP-binding</keyword>
<dbReference type="Gene3D" id="1.10.510.10">
    <property type="entry name" value="Transferase(Phosphotransferase) domain 1"/>
    <property type="match status" value="1"/>
</dbReference>
<dbReference type="GO" id="GO:0005524">
    <property type="term" value="F:ATP binding"/>
    <property type="evidence" value="ECO:0007669"/>
    <property type="project" value="UniProtKB-UniRule"/>
</dbReference>
<feature type="compositionally biased region" description="Pro residues" evidence="11">
    <location>
        <begin position="560"/>
        <end position="577"/>
    </location>
</feature>
<keyword evidence="15" id="KW-1185">Reference proteome</keyword>
<dbReference type="Gene3D" id="3.30.200.20">
    <property type="entry name" value="Phosphorylase Kinase, domain 1"/>
    <property type="match status" value="1"/>
</dbReference>
<feature type="region of interest" description="Disordered" evidence="11">
    <location>
        <begin position="290"/>
        <end position="358"/>
    </location>
</feature>
<reference evidence="14 15" key="1">
    <citation type="submission" date="2019-01" db="EMBL/GenBank/DDBJ databases">
        <title>Agromyces.</title>
        <authorList>
            <person name="Li J."/>
        </authorList>
    </citation>
    <scope>NUCLEOTIDE SEQUENCE [LARGE SCALE GENOMIC DNA]</scope>
    <source>
        <strain evidence="14 15">DSM 15934</strain>
    </source>
</reference>
<dbReference type="InterPro" id="IPR008266">
    <property type="entry name" value="Tyr_kinase_AS"/>
</dbReference>
<dbReference type="EMBL" id="SDPN01000076">
    <property type="protein sequence ID" value="RXZ66934.1"/>
    <property type="molecule type" value="Genomic_DNA"/>
</dbReference>
<feature type="binding site" evidence="10">
    <location>
        <position position="41"/>
    </location>
    <ligand>
        <name>ATP</name>
        <dbReference type="ChEBI" id="CHEBI:30616"/>
    </ligand>
</feature>
<comment type="caution">
    <text evidence="14">The sequence shown here is derived from an EMBL/GenBank/DDBJ whole genome shotgun (WGS) entry which is preliminary data.</text>
</comment>
<keyword evidence="2" id="KW-0723">Serine/threonine-protein kinase</keyword>
<evidence type="ECO:0000256" key="11">
    <source>
        <dbReference type="SAM" id="MobiDB-lite"/>
    </source>
</evidence>
<dbReference type="Gene3D" id="3.30.10.20">
    <property type="match status" value="2"/>
</dbReference>
<dbReference type="CDD" id="cd06577">
    <property type="entry name" value="PASTA_pknB"/>
    <property type="match status" value="2"/>
</dbReference>
<dbReference type="CDD" id="cd14014">
    <property type="entry name" value="STKc_PknB_like"/>
    <property type="match status" value="1"/>
</dbReference>
<gene>
    <name evidence="14" type="ORF">ESP51_19910</name>
</gene>
<organism evidence="14 15">
    <name type="scientific">Agromyces albus</name>
    <dbReference type="NCBI Taxonomy" id="205332"/>
    <lineage>
        <taxon>Bacteria</taxon>
        <taxon>Bacillati</taxon>
        <taxon>Actinomycetota</taxon>
        <taxon>Actinomycetes</taxon>
        <taxon>Micrococcales</taxon>
        <taxon>Microbacteriaceae</taxon>
        <taxon>Agromyces</taxon>
    </lineage>
</organism>
<evidence type="ECO:0000256" key="3">
    <source>
        <dbReference type="ARBA" id="ARBA00022679"/>
    </source>
</evidence>
<evidence type="ECO:0000256" key="4">
    <source>
        <dbReference type="ARBA" id="ARBA00022737"/>
    </source>
</evidence>
<sequence>MTEPTGLISGRFRLGELLGTGGSASVFAAVDTTTGASVALKLLHPHFSGRPETREAFFAEARRAGALRHPNIAGVLDVGVDTASTEPVAWIALERAPGSSLAEHVGRFGQLTVAEAIAVLDGVLRALEAAHAIGLVHRDVSPANVMVARGKSGRVTIDGVRLLDFGLADAAGRAAIGADVLRSEQAGGRAGVIGNVEYMSPEQVRGAAVDERGDLYQAGAVLYFALTGRAPFSRSTPAETMRAHLETPPPVPSVMDSRIPRQIDRLVVRALLKDPVDRFASAAEMRTELATAATPTGAAADDAGRSSGATRVTAPKRRPEAETVTRVLGSTRVPARSPMAAHTAVQRAGAARRPVAQRRPSRIGAWMSGAGLAVVVAAIIGSVAASAPAVPVAIPSPTAEASASPSPPPTAEPTPSSEPVWTPPPVAEVVVPQLSLSTLADAMRTLADAGLEVGELVVVDSERAGDTVLGSSPEAGTRTAPGAVVSLTVASGFNRVPHVVGLSRADALAALQRAGFTVAIGTRPVAGVAAGTIVGTDPGEGASLALATTVTLLEAELPPRATPSPTPTPTPSPETGV</sequence>
<dbReference type="SUPFAM" id="SSF56112">
    <property type="entry name" value="Protein kinase-like (PK-like)"/>
    <property type="match status" value="1"/>
</dbReference>
<evidence type="ECO:0000256" key="2">
    <source>
        <dbReference type="ARBA" id="ARBA00022527"/>
    </source>
</evidence>
<dbReference type="PROSITE" id="PS00107">
    <property type="entry name" value="PROTEIN_KINASE_ATP"/>
    <property type="match status" value="1"/>
</dbReference>
<dbReference type="PROSITE" id="PS50011">
    <property type="entry name" value="PROTEIN_KINASE_DOM"/>
    <property type="match status" value="1"/>
</dbReference>
<evidence type="ECO:0000256" key="10">
    <source>
        <dbReference type="PROSITE-ProRule" id="PRU10141"/>
    </source>
</evidence>
<feature type="domain" description="PASTA" evidence="13">
    <location>
        <begin position="488"/>
        <end position="556"/>
    </location>
</feature>
<evidence type="ECO:0000256" key="9">
    <source>
        <dbReference type="ARBA" id="ARBA00048679"/>
    </source>
</evidence>
<dbReference type="AlphaFoldDB" id="A0A4Q2KNJ6"/>
<dbReference type="RefSeq" id="WP_129522605.1">
    <property type="nucleotide sequence ID" value="NZ_SDPN01000076.1"/>
</dbReference>
<feature type="domain" description="Protein kinase" evidence="12">
    <location>
        <begin position="12"/>
        <end position="290"/>
    </location>
</feature>
<keyword evidence="6" id="KW-0418">Kinase</keyword>
<evidence type="ECO:0000256" key="8">
    <source>
        <dbReference type="ARBA" id="ARBA00047899"/>
    </source>
</evidence>
<dbReference type="SMART" id="SM00740">
    <property type="entry name" value="PASTA"/>
    <property type="match status" value="2"/>
</dbReference>
<feature type="region of interest" description="Disordered" evidence="11">
    <location>
        <begin position="396"/>
        <end position="424"/>
    </location>
</feature>
<dbReference type="Pfam" id="PF03793">
    <property type="entry name" value="PASTA"/>
    <property type="match status" value="2"/>
</dbReference>
<dbReference type="PANTHER" id="PTHR43289:SF6">
    <property type="entry name" value="SERINE_THREONINE-PROTEIN KINASE NEKL-3"/>
    <property type="match status" value="1"/>
</dbReference>
<evidence type="ECO:0000313" key="15">
    <source>
        <dbReference type="Proteomes" id="UP000293865"/>
    </source>
</evidence>
<dbReference type="PROSITE" id="PS00109">
    <property type="entry name" value="PROTEIN_KINASE_TYR"/>
    <property type="match status" value="1"/>
</dbReference>
<evidence type="ECO:0000259" key="13">
    <source>
        <dbReference type="PROSITE" id="PS51178"/>
    </source>
</evidence>
<evidence type="ECO:0000313" key="14">
    <source>
        <dbReference type="EMBL" id="RXZ66934.1"/>
    </source>
</evidence>
<dbReference type="OrthoDB" id="9762169at2"/>
<keyword evidence="5 10" id="KW-0547">Nucleotide-binding</keyword>
<accession>A0A4Q2KNJ6</accession>
<evidence type="ECO:0000256" key="6">
    <source>
        <dbReference type="ARBA" id="ARBA00022777"/>
    </source>
</evidence>
<keyword evidence="3" id="KW-0808">Transferase</keyword>
<name>A0A4Q2KNJ6_9MICO</name>
<comment type="catalytic activity">
    <reaction evidence="9">
        <text>L-seryl-[protein] + ATP = O-phospho-L-seryl-[protein] + ADP + H(+)</text>
        <dbReference type="Rhea" id="RHEA:17989"/>
        <dbReference type="Rhea" id="RHEA-COMP:9863"/>
        <dbReference type="Rhea" id="RHEA-COMP:11604"/>
        <dbReference type="ChEBI" id="CHEBI:15378"/>
        <dbReference type="ChEBI" id="CHEBI:29999"/>
        <dbReference type="ChEBI" id="CHEBI:30616"/>
        <dbReference type="ChEBI" id="CHEBI:83421"/>
        <dbReference type="ChEBI" id="CHEBI:456216"/>
        <dbReference type="EC" id="2.7.11.1"/>
    </reaction>
</comment>
<feature type="region of interest" description="Disordered" evidence="11">
    <location>
        <begin position="555"/>
        <end position="577"/>
    </location>
</feature>
<dbReference type="InterPro" id="IPR011009">
    <property type="entry name" value="Kinase-like_dom_sf"/>
</dbReference>
<protein>
    <recommendedName>
        <fullName evidence="1">non-specific serine/threonine protein kinase</fullName>
        <ecNumber evidence="1">2.7.11.1</ecNumber>
    </recommendedName>
</protein>